<reference evidence="6" key="2">
    <citation type="submission" date="2020-09" db="EMBL/GenBank/DDBJ databases">
        <authorList>
            <person name="Sun Q."/>
            <person name="Zhou Y."/>
        </authorList>
    </citation>
    <scope>NUCLEOTIDE SEQUENCE</scope>
    <source>
        <strain evidence="6">CGMCC 1.15095</strain>
    </source>
</reference>
<dbReference type="EMBL" id="BMHK01000001">
    <property type="protein sequence ID" value="GGB85804.1"/>
    <property type="molecule type" value="Genomic_DNA"/>
</dbReference>
<organism evidence="6 7">
    <name type="scientific">Novosphingobium endophyticum</name>
    <dbReference type="NCBI Taxonomy" id="1955250"/>
    <lineage>
        <taxon>Bacteria</taxon>
        <taxon>Pseudomonadati</taxon>
        <taxon>Pseudomonadota</taxon>
        <taxon>Alphaproteobacteria</taxon>
        <taxon>Sphingomonadales</taxon>
        <taxon>Sphingomonadaceae</taxon>
        <taxon>Novosphingobium</taxon>
    </lineage>
</organism>
<feature type="transmembrane region" description="Helical" evidence="4">
    <location>
        <begin position="299"/>
        <end position="317"/>
    </location>
</feature>
<keyword evidence="3 4" id="KW-0472">Membrane</keyword>
<feature type="transmembrane region" description="Helical" evidence="4">
    <location>
        <begin position="233"/>
        <end position="256"/>
    </location>
</feature>
<dbReference type="SUPFAM" id="SSF103473">
    <property type="entry name" value="MFS general substrate transporter"/>
    <property type="match status" value="1"/>
</dbReference>
<feature type="domain" description="Major facilitator superfamily (MFS) profile" evidence="5">
    <location>
        <begin position="20"/>
        <end position="408"/>
    </location>
</feature>
<feature type="transmembrane region" description="Helical" evidence="4">
    <location>
        <begin position="54"/>
        <end position="74"/>
    </location>
</feature>
<dbReference type="InterPro" id="IPR050327">
    <property type="entry name" value="Proton-linked_MCT"/>
</dbReference>
<feature type="transmembrane region" description="Helical" evidence="4">
    <location>
        <begin position="386"/>
        <end position="405"/>
    </location>
</feature>
<feature type="transmembrane region" description="Helical" evidence="4">
    <location>
        <begin position="268"/>
        <end position="287"/>
    </location>
</feature>
<sequence>MSSLETPVRAADEWKAQWPLVLAAMVGFSFHSIATYSSGLFIEPLQEEFGWSRGQITAGLAIAAISTVPLSPFVGAIIDRWGSRRIALPGLVLTACSLASFGTTGASIAYWLGLWCIYALVGLSVKSTVWTFAVSQAFSAGRGLALAVMLSGTAIAQSLVPPLAQWLIATVGWREAWFWLGFGWCLPALVLAWFFLKDAKPATRPPHAASGPHADVALRVPGMTMGEALRNPALLKLGGATFIMMTLGLAVIVHQVPILTEIGMSREVAAWLAGLSGVAGIVGKLVTGALMDRFDGARIGALTIGVSAAGFALLLAPPSLPTIITGIVIIGYAVGTKLQVAAYLTSQITGMNSFGKIFGMMNSLIALGAGLGPVMSGFIYDAFGTYAPLLLAGIPGSLISAFLVYSLRGSRTPPPAVVEAVSAQMEP</sequence>
<gene>
    <name evidence="6" type="ORF">GCM10011494_00090</name>
</gene>
<feature type="transmembrane region" description="Helical" evidence="4">
    <location>
        <begin position="144"/>
        <end position="164"/>
    </location>
</feature>
<dbReference type="PANTHER" id="PTHR11360">
    <property type="entry name" value="MONOCARBOXYLATE TRANSPORTER"/>
    <property type="match status" value="1"/>
</dbReference>
<keyword evidence="1 4" id="KW-0812">Transmembrane</keyword>
<dbReference type="Proteomes" id="UP000608154">
    <property type="component" value="Unassembled WGS sequence"/>
</dbReference>
<dbReference type="RefSeq" id="WP_188766995.1">
    <property type="nucleotide sequence ID" value="NZ_BMHK01000001.1"/>
</dbReference>
<feature type="transmembrane region" description="Helical" evidence="4">
    <location>
        <begin position="357"/>
        <end position="380"/>
    </location>
</feature>
<evidence type="ECO:0000256" key="3">
    <source>
        <dbReference type="ARBA" id="ARBA00023136"/>
    </source>
</evidence>
<comment type="caution">
    <text evidence="6">The sequence shown here is derived from an EMBL/GenBank/DDBJ whole genome shotgun (WGS) entry which is preliminary data.</text>
</comment>
<keyword evidence="2 4" id="KW-1133">Transmembrane helix</keyword>
<dbReference type="InterPro" id="IPR020846">
    <property type="entry name" value="MFS_dom"/>
</dbReference>
<dbReference type="InterPro" id="IPR036259">
    <property type="entry name" value="MFS_trans_sf"/>
</dbReference>
<keyword evidence="7" id="KW-1185">Reference proteome</keyword>
<name>A0A916X443_9SPHN</name>
<reference evidence="6" key="1">
    <citation type="journal article" date="2014" name="Int. J. Syst. Evol. Microbiol.">
        <title>Complete genome sequence of Corynebacterium casei LMG S-19264T (=DSM 44701T), isolated from a smear-ripened cheese.</title>
        <authorList>
            <consortium name="US DOE Joint Genome Institute (JGI-PGF)"/>
            <person name="Walter F."/>
            <person name="Albersmeier A."/>
            <person name="Kalinowski J."/>
            <person name="Ruckert C."/>
        </authorList>
    </citation>
    <scope>NUCLEOTIDE SEQUENCE</scope>
    <source>
        <strain evidence="6">CGMCC 1.15095</strain>
    </source>
</reference>
<dbReference type="AlphaFoldDB" id="A0A916X443"/>
<evidence type="ECO:0000313" key="7">
    <source>
        <dbReference type="Proteomes" id="UP000608154"/>
    </source>
</evidence>
<dbReference type="Pfam" id="PF07690">
    <property type="entry name" value="MFS_1"/>
    <property type="match status" value="1"/>
</dbReference>
<feature type="transmembrane region" description="Helical" evidence="4">
    <location>
        <begin position="323"/>
        <end position="345"/>
    </location>
</feature>
<evidence type="ECO:0000256" key="2">
    <source>
        <dbReference type="ARBA" id="ARBA00022989"/>
    </source>
</evidence>
<feature type="transmembrane region" description="Helical" evidence="4">
    <location>
        <begin position="86"/>
        <end position="102"/>
    </location>
</feature>
<accession>A0A916X443</accession>
<dbReference type="Gene3D" id="1.20.1250.20">
    <property type="entry name" value="MFS general substrate transporter like domains"/>
    <property type="match status" value="2"/>
</dbReference>
<evidence type="ECO:0000259" key="5">
    <source>
        <dbReference type="PROSITE" id="PS50850"/>
    </source>
</evidence>
<proteinExistence type="predicted"/>
<feature type="transmembrane region" description="Helical" evidence="4">
    <location>
        <begin position="108"/>
        <end position="132"/>
    </location>
</feature>
<dbReference type="GO" id="GO:0022857">
    <property type="term" value="F:transmembrane transporter activity"/>
    <property type="evidence" value="ECO:0007669"/>
    <property type="project" value="InterPro"/>
</dbReference>
<protein>
    <submittedName>
        <fullName evidence="6">MFS transporter</fullName>
    </submittedName>
</protein>
<dbReference type="PANTHER" id="PTHR11360:SF290">
    <property type="entry name" value="MONOCARBOXYLATE MFS PERMEASE"/>
    <property type="match status" value="1"/>
</dbReference>
<evidence type="ECO:0000256" key="4">
    <source>
        <dbReference type="SAM" id="Phobius"/>
    </source>
</evidence>
<evidence type="ECO:0000256" key="1">
    <source>
        <dbReference type="ARBA" id="ARBA00022692"/>
    </source>
</evidence>
<dbReference type="InterPro" id="IPR011701">
    <property type="entry name" value="MFS"/>
</dbReference>
<dbReference type="PROSITE" id="PS50850">
    <property type="entry name" value="MFS"/>
    <property type="match status" value="1"/>
</dbReference>
<feature type="transmembrane region" description="Helical" evidence="4">
    <location>
        <begin position="176"/>
        <end position="196"/>
    </location>
</feature>
<feature type="transmembrane region" description="Helical" evidence="4">
    <location>
        <begin position="20"/>
        <end position="42"/>
    </location>
</feature>
<evidence type="ECO:0000313" key="6">
    <source>
        <dbReference type="EMBL" id="GGB85804.1"/>
    </source>
</evidence>